<dbReference type="Pfam" id="PF00230">
    <property type="entry name" value="MIP"/>
    <property type="match status" value="1"/>
</dbReference>
<evidence type="ECO:0000256" key="4">
    <source>
        <dbReference type="ARBA" id="ARBA00022692"/>
    </source>
</evidence>
<feature type="transmembrane region" description="Helical" evidence="8">
    <location>
        <begin position="277"/>
        <end position="299"/>
    </location>
</feature>
<accession>A0ABR4AEE4</accession>
<comment type="similarity">
    <text evidence="2 7">Belongs to the MIP/aquaporin (TC 1.A.8) family.</text>
</comment>
<dbReference type="InterPro" id="IPR023271">
    <property type="entry name" value="Aquaporin-like"/>
</dbReference>
<dbReference type="PROSITE" id="PS00221">
    <property type="entry name" value="MIP"/>
    <property type="match status" value="1"/>
</dbReference>
<evidence type="ECO:0000313" key="9">
    <source>
        <dbReference type="EMBL" id="KAL2044197.1"/>
    </source>
</evidence>
<evidence type="ECO:0000256" key="2">
    <source>
        <dbReference type="ARBA" id="ARBA00006175"/>
    </source>
</evidence>
<dbReference type="PRINTS" id="PR00783">
    <property type="entry name" value="MINTRINSICP"/>
</dbReference>
<name>A0ABR4AEE4_9LECA</name>
<feature type="transmembrane region" description="Helical" evidence="8">
    <location>
        <begin position="81"/>
        <end position="105"/>
    </location>
</feature>
<keyword evidence="3 7" id="KW-0813">Transport</keyword>
<dbReference type="Proteomes" id="UP001590950">
    <property type="component" value="Unassembled WGS sequence"/>
</dbReference>
<evidence type="ECO:0000256" key="8">
    <source>
        <dbReference type="SAM" id="Phobius"/>
    </source>
</evidence>
<evidence type="ECO:0000256" key="7">
    <source>
        <dbReference type="RuleBase" id="RU000477"/>
    </source>
</evidence>
<feature type="transmembrane region" description="Helical" evidence="8">
    <location>
        <begin position="52"/>
        <end position="75"/>
    </location>
</feature>
<dbReference type="Gene3D" id="1.20.1080.10">
    <property type="entry name" value="Glycerol uptake facilitator protein"/>
    <property type="match status" value="1"/>
</dbReference>
<keyword evidence="6 8" id="KW-0472">Membrane</keyword>
<proteinExistence type="inferred from homology"/>
<organism evidence="9 10">
    <name type="scientific">Stereocaulon virgatum</name>
    <dbReference type="NCBI Taxonomy" id="373712"/>
    <lineage>
        <taxon>Eukaryota</taxon>
        <taxon>Fungi</taxon>
        <taxon>Dikarya</taxon>
        <taxon>Ascomycota</taxon>
        <taxon>Pezizomycotina</taxon>
        <taxon>Lecanoromycetes</taxon>
        <taxon>OSLEUM clade</taxon>
        <taxon>Lecanoromycetidae</taxon>
        <taxon>Lecanorales</taxon>
        <taxon>Lecanorineae</taxon>
        <taxon>Stereocaulaceae</taxon>
        <taxon>Stereocaulon</taxon>
    </lineage>
</organism>
<feature type="transmembrane region" description="Helical" evidence="8">
    <location>
        <begin position="229"/>
        <end position="249"/>
    </location>
</feature>
<dbReference type="PANTHER" id="PTHR43829">
    <property type="entry name" value="AQUAPORIN OR AQUAGLYCEROPORIN RELATED"/>
    <property type="match status" value="1"/>
</dbReference>
<dbReference type="PANTHER" id="PTHR43829:SF14">
    <property type="entry name" value="AQUAPORIN 3"/>
    <property type="match status" value="1"/>
</dbReference>
<evidence type="ECO:0000256" key="5">
    <source>
        <dbReference type="ARBA" id="ARBA00022989"/>
    </source>
</evidence>
<dbReference type="EMBL" id="JBEFKJ010000009">
    <property type="protein sequence ID" value="KAL2044197.1"/>
    <property type="molecule type" value="Genomic_DNA"/>
</dbReference>
<evidence type="ECO:0000313" key="10">
    <source>
        <dbReference type="Proteomes" id="UP001590950"/>
    </source>
</evidence>
<dbReference type="InterPro" id="IPR022357">
    <property type="entry name" value="MIP_CS"/>
</dbReference>
<feature type="transmembrane region" description="Helical" evidence="8">
    <location>
        <begin position="197"/>
        <end position="217"/>
    </location>
</feature>
<evidence type="ECO:0000256" key="6">
    <source>
        <dbReference type="ARBA" id="ARBA00023136"/>
    </source>
</evidence>
<evidence type="ECO:0000256" key="1">
    <source>
        <dbReference type="ARBA" id="ARBA00004141"/>
    </source>
</evidence>
<evidence type="ECO:0000256" key="3">
    <source>
        <dbReference type="ARBA" id="ARBA00022448"/>
    </source>
</evidence>
<keyword evidence="5 8" id="KW-1133">Transmembrane helix</keyword>
<evidence type="ECO:0008006" key="11">
    <source>
        <dbReference type="Google" id="ProtNLM"/>
    </source>
</evidence>
<feature type="transmembrane region" description="Helical" evidence="8">
    <location>
        <begin position="137"/>
        <end position="157"/>
    </location>
</feature>
<keyword evidence="10" id="KW-1185">Reference proteome</keyword>
<comment type="subcellular location">
    <subcellularLocation>
        <location evidence="1">Membrane</location>
        <topology evidence="1">Multi-pass membrane protein</topology>
    </subcellularLocation>
</comment>
<sequence length="354" mass="38782">MANMDRLQTNDLEIGATEAVQQHYSRHVVATKPVSQRKLDFEHARPRWLRECMAEATGVFFYVFPGIAAIASFTLNAASPIGASAFGGIFQIGWGFAIGIAFAIITCASTSGGHFNPAITISFAIWQGFPWRKVPHYIFSQIFGAFIAGMLLMGMYWPEIQAFKAESIAAGKGTVYNGGPASILCTFPNPNQTNLGYLFFTEFFVDSYIGIVIWACLDPANPFVSAQSVPFAIGLAYATMVWGFADIAISTNLARDLGTRIVAAIFFGGEAFSYHDYSWIAILVNVPATLFATAYYEFLMRDSLNKIAKGHAKHEHGEEGLHRHITRTGMIETGAVNTLKAQNGSDDLFKHEIV</sequence>
<dbReference type="SUPFAM" id="SSF81338">
    <property type="entry name" value="Aquaporin-like"/>
    <property type="match status" value="1"/>
</dbReference>
<protein>
    <recommendedName>
        <fullName evidence="11">Aquaporin-like protein</fullName>
    </recommendedName>
</protein>
<keyword evidence="4 7" id="KW-0812">Transmembrane</keyword>
<reference evidence="9 10" key="1">
    <citation type="submission" date="2024-09" db="EMBL/GenBank/DDBJ databases">
        <title>Rethinking Asexuality: The Enigmatic Case of Functional Sexual Genes in Lepraria (Stereocaulaceae).</title>
        <authorList>
            <person name="Doellman M."/>
            <person name="Sun Y."/>
            <person name="Barcenas-Pena A."/>
            <person name="Lumbsch H.T."/>
            <person name="Grewe F."/>
        </authorList>
    </citation>
    <scope>NUCLEOTIDE SEQUENCE [LARGE SCALE GENOMIC DNA]</scope>
    <source>
        <strain evidence="9 10">Mercado 3170</strain>
    </source>
</reference>
<comment type="caution">
    <text evidence="9">The sequence shown here is derived from an EMBL/GenBank/DDBJ whole genome shotgun (WGS) entry which is preliminary data.</text>
</comment>
<dbReference type="InterPro" id="IPR050363">
    <property type="entry name" value="MIP/Aquaporin"/>
</dbReference>
<dbReference type="InterPro" id="IPR000425">
    <property type="entry name" value="MIP"/>
</dbReference>
<gene>
    <name evidence="9" type="ORF">N7G274_002902</name>
</gene>